<dbReference type="RefSeq" id="XP_005758496.1">
    <property type="nucleotide sequence ID" value="XM_005758439.1"/>
</dbReference>
<evidence type="ECO:0000259" key="5">
    <source>
        <dbReference type="PROSITE" id="PS51228"/>
    </source>
</evidence>
<evidence type="ECO:0000256" key="4">
    <source>
        <dbReference type="SAM" id="MobiDB-lite"/>
    </source>
</evidence>
<organism evidence="6 7">
    <name type="scientific">Emiliania huxleyi (strain CCMP1516)</name>
    <dbReference type="NCBI Taxonomy" id="280463"/>
    <lineage>
        <taxon>Eukaryota</taxon>
        <taxon>Haptista</taxon>
        <taxon>Haptophyta</taxon>
        <taxon>Prymnesiophyceae</taxon>
        <taxon>Isochrysidales</taxon>
        <taxon>Noelaerhabdaceae</taxon>
        <taxon>Emiliania</taxon>
    </lineage>
</organism>
<evidence type="ECO:0000313" key="7">
    <source>
        <dbReference type="Proteomes" id="UP000013827"/>
    </source>
</evidence>
<feature type="region of interest" description="Disordered" evidence="4">
    <location>
        <begin position="314"/>
        <end position="334"/>
    </location>
</feature>
<dbReference type="PROSITE" id="PS51228">
    <property type="entry name" value="ACB_2"/>
    <property type="match status" value="1"/>
</dbReference>
<dbReference type="GeneID" id="17252217"/>
<evidence type="ECO:0000256" key="3">
    <source>
        <dbReference type="SAM" id="Coils"/>
    </source>
</evidence>
<feature type="region of interest" description="Disordered" evidence="4">
    <location>
        <begin position="151"/>
        <end position="175"/>
    </location>
</feature>
<keyword evidence="2" id="KW-0446">Lipid-binding</keyword>
<feature type="compositionally biased region" description="Low complexity" evidence="4">
    <location>
        <begin position="158"/>
        <end position="173"/>
    </location>
</feature>
<dbReference type="PANTHER" id="PTHR23310:SF62">
    <property type="entry name" value="ACYL-COA BINDING PROTEIN 1, ISOFORM A"/>
    <property type="match status" value="1"/>
</dbReference>
<dbReference type="InterPro" id="IPR035984">
    <property type="entry name" value="Acyl-CoA-binding_sf"/>
</dbReference>
<dbReference type="PANTHER" id="PTHR23310">
    <property type="entry name" value="ACYL-COA-BINDING PROTEIN, ACBP"/>
    <property type="match status" value="1"/>
</dbReference>
<proteinExistence type="inferred from homology"/>
<dbReference type="Proteomes" id="UP000013827">
    <property type="component" value="Unassembled WGS sequence"/>
</dbReference>
<dbReference type="PaxDb" id="2903-EOD06067"/>
<dbReference type="SUPFAM" id="SSF47027">
    <property type="entry name" value="Acyl-CoA binding protein"/>
    <property type="match status" value="1"/>
</dbReference>
<evidence type="ECO:0000313" key="6">
    <source>
        <dbReference type="EnsemblProtists" id="EOD06067"/>
    </source>
</evidence>
<comment type="similarity">
    <text evidence="1">Belongs to the ACBP family.</text>
</comment>
<dbReference type="GO" id="GO:0006631">
    <property type="term" value="P:fatty acid metabolic process"/>
    <property type="evidence" value="ECO:0007669"/>
    <property type="project" value="TreeGrafter"/>
</dbReference>
<dbReference type="Gene3D" id="1.20.80.10">
    <property type="match status" value="1"/>
</dbReference>
<sequence>MPLPALDPVALARYKRASEDARSLPPNLLTNSQRLKLYALFKQAEGPAPESGPSRFDAVARAKWEAWNDVRSLSAEQAVESYCSIIEGLVAITGGAAAALSPANGHAGAAAGESGSGAPEEAVVTVAGEAVVAEAAPADSAGEAVAAASFAPPPALSPAPTRTARQPPELAAEPEVEAQRWAATALSLAPGATFEVPIFVPEPSRCRYSFTVAAADGMKPQATARAAQHDGEIQVPGGVGGMLVVTLDNNNSMFSNTVVACEVVTEPLSQLAAVSRFRERQLLRHNLFQAQEELAAQDDALAAIAAEEALLRDSSREGGGGGAGMHHESHQSSPQVVLQDELEKAQAAVEAAAQRIAANSARGSAVETRKCELQDEVRALQAGVGKMLWEVLRASWRKALKPQPHSKADAKMATHEP</sequence>
<feature type="domain" description="ACB" evidence="5">
    <location>
        <begin position="10"/>
        <end position="95"/>
    </location>
</feature>
<reference evidence="6" key="2">
    <citation type="submission" date="2024-10" db="UniProtKB">
        <authorList>
            <consortium name="EnsemblProtists"/>
        </authorList>
    </citation>
    <scope>IDENTIFICATION</scope>
</reference>
<dbReference type="STRING" id="2903.R1B9X3"/>
<keyword evidence="7" id="KW-1185">Reference proteome</keyword>
<dbReference type="AlphaFoldDB" id="A0A0D3I482"/>
<evidence type="ECO:0000256" key="1">
    <source>
        <dbReference type="ARBA" id="ARBA00005567"/>
    </source>
</evidence>
<protein>
    <recommendedName>
        <fullName evidence="5">ACB domain-containing protein</fullName>
    </recommendedName>
</protein>
<keyword evidence="3" id="KW-0175">Coiled coil</keyword>
<name>A0A0D3I482_EMIH1</name>
<accession>A0A0D3I482</accession>
<dbReference type="HOGENOM" id="CLU_659613_0_0_1"/>
<dbReference type="EnsemblProtists" id="EOD06067">
    <property type="protein sequence ID" value="EOD06067"/>
    <property type="gene ID" value="EMIHUDRAFT_471218"/>
</dbReference>
<dbReference type="GO" id="GO:0000062">
    <property type="term" value="F:fatty-acyl-CoA binding"/>
    <property type="evidence" value="ECO:0007669"/>
    <property type="project" value="InterPro"/>
</dbReference>
<dbReference type="InterPro" id="IPR014352">
    <property type="entry name" value="FERM/acyl-CoA-bd_prot_sf"/>
</dbReference>
<dbReference type="KEGG" id="ehx:EMIHUDRAFT_471218"/>
<reference evidence="7" key="1">
    <citation type="journal article" date="2013" name="Nature">
        <title>Pan genome of the phytoplankton Emiliania underpins its global distribution.</title>
        <authorList>
            <person name="Read B.A."/>
            <person name="Kegel J."/>
            <person name="Klute M.J."/>
            <person name="Kuo A."/>
            <person name="Lefebvre S.C."/>
            <person name="Maumus F."/>
            <person name="Mayer C."/>
            <person name="Miller J."/>
            <person name="Monier A."/>
            <person name="Salamov A."/>
            <person name="Young J."/>
            <person name="Aguilar M."/>
            <person name="Claverie J.M."/>
            <person name="Frickenhaus S."/>
            <person name="Gonzalez K."/>
            <person name="Herman E.K."/>
            <person name="Lin Y.C."/>
            <person name="Napier J."/>
            <person name="Ogata H."/>
            <person name="Sarno A.F."/>
            <person name="Shmutz J."/>
            <person name="Schroeder D."/>
            <person name="de Vargas C."/>
            <person name="Verret F."/>
            <person name="von Dassow P."/>
            <person name="Valentin K."/>
            <person name="Van de Peer Y."/>
            <person name="Wheeler G."/>
            <person name="Dacks J.B."/>
            <person name="Delwiche C.F."/>
            <person name="Dyhrman S.T."/>
            <person name="Glockner G."/>
            <person name="John U."/>
            <person name="Richards T."/>
            <person name="Worden A.Z."/>
            <person name="Zhang X."/>
            <person name="Grigoriev I.V."/>
            <person name="Allen A.E."/>
            <person name="Bidle K."/>
            <person name="Borodovsky M."/>
            <person name="Bowler C."/>
            <person name="Brownlee C."/>
            <person name="Cock J.M."/>
            <person name="Elias M."/>
            <person name="Gladyshev V.N."/>
            <person name="Groth M."/>
            <person name="Guda C."/>
            <person name="Hadaegh A."/>
            <person name="Iglesias-Rodriguez M.D."/>
            <person name="Jenkins J."/>
            <person name="Jones B.M."/>
            <person name="Lawson T."/>
            <person name="Leese F."/>
            <person name="Lindquist E."/>
            <person name="Lobanov A."/>
            <person name="Lomsadze A."/>
            <person name="Malik S.B."/>
            <person name="Marsh M.E."/>
            <person name="Mackinder L."/>
            <person name="Mock T."/>
            <person name="Mueller-Roeber B."/>
            <person name="Pagarete A."/>
            <person name="Parker M."/>
            <person name="Probert I."/>
            <person name="Quesneville H."/>
            <person name="Raines C."/>
            <person name="Rensing S.A."/>
            <person name="Riano-Pachon D.M."/>
            <person name="Richier S."/>
            <person name="Rokitta S."/>
            <person name="Shiraiwa Y."/>
            <person name="Soanes D.M."/>
            <person name="van der Giezen M."/>
            <person name="Wahlund T.M."/>
            <person name="Williams B."/>
            <person name="Wilson W."/>
            <person name="Wolfe G."/>
            <person name="Wurch L.L."/>
        </authorList>
    </citation>
    <scope>NUCLEOTIDE SEQUENCE</scope>
</reference>
<evidence type="ECO:0000256" key="2">
    <source>
        <dbReference type="ARBA" id="ARBA00023121"/>
    </source>
</evidence>
<dbReference type="Pfam" id="PF00887">
    <property type="entry name" value="ACBP"/>
    <property type="match status" value="1"/>
</dbReference>
<feature type="coiled-coil region" evidence="3">
    <location>
        <begin position="335"/>
        <end position="362"/>
    </location>
</feature>
<dbReference type="InterPro" id="IPR000582">
    <property type="entry name" value="Acyl-CoA-binding_protein"/>
</dbReference>